<dbReference type="InterPro" id="IPR026708">
    <property type="entry name" value="CSPP1"/>
</dbReference>
<sequence length="1477" mass="147714">MLRPQADHVRELMGVVDPTSTAERKAASKAAKASYAAELQAQMRANEEAKQRERAERMGLVRPPPLQAPQAQVPYGAGSPGVAPKDSSQGGGLPSYGSAPPPYAPAPVYSPTGPPGAPGLAAPAGPWSQPPPYQPAPPGPSPFQQPAYQPSVAAPQPFAGSFGMPSPGYSASPPAQYMPPGAAGGYGPPPQALNYASSGGYGPPAAPPLQALPQPPLLPGPVPPGGLGPNTMRRMEQQAKKDQYRLELEAQIREREERKAAEKARRMEEDMRKEAEMAVYAMHGGMGGGRGGGGAPLRDAAGNIVANLGQLNRVNSGMGPGSPGRMGGMGMGGGPPDFGMGGGPMGGPPPGMGMGMGGMPPPGMGMGGMPPPGMGGGPPMGMGMGMGGPPGMGGGGPMEGGPPGVMPNFRFRSDNAYLTPGELDNKQRQARELQEALEQQIQEKRRAKELEKQREIQEIAREEARFQANAGPQAANAAADAGGRSRDSKEVVVDAWEKARLEAEEARRNKFAAKRGAGGAAPSAGGGGDGGPWGDGGGGFGGGFGGGGGGGGPGYAPEPPPPPPPPPLTQPLQPPPMPPPPPPPMPMPPPPPLFPQDPLLPLGGGSALLDALPRATATTLPPATPLVVEKVRQVAAAELAAVKQELAAEAAQLREVVAAQGQQVAALKSHAERLEAEAERARGHVAAMRVGMLQRALSGAGFAPQPEEPEPLMRAMADYDRVVLTGAQAAAAPAAAPPPALVDIGLDLPPTAVELRRQAGPPPMFDMGPVIPPMNSAALMMDNIAASAINASAANGAAAAGAAASDGGNGRPLTSGLRTINPLEASMAAESVFIFPNGREMGRYTNAAAARGQPMPSTTNMPTAISPVQPAASAGPSSGGGVSGGGALPFQSLHMTTGVGSAVGEMPMVATTQELETGPVPQTPLDRSMAQSAGGALLGALGTTHPAPPPLEPQDSSGGGAAGALGGGAAPRRQASGRRRSAVAMDPLEVDLMLSRNQDKLALLKSMTDLPGGATSIEALDEFLSRYAAQRPGLPERTATPVLRINTPDLELGRPSDGPGLATATAAAPFFAYPSATAGARASTQSQDAAAAGSSAQLPDAAIAGKTASEAQPQTAADRPPSQPNSRPTSQSRSRPPSQPTAVPIYSSRSNSEGPLPMGGGRVLSTGGGGSGNGRAAAGSLPGTPDKPGTLAMTRRNSFTGERPPQEGVLSQHFEPLLVGSRPASGAGGLGSTGSGLRNASPRPPMLPNTRYSSSGAGAGNGNPSTGGNPGSTGGAAGRAESGSRAGSAVGGRPPIPSHTPLATSSRPVSGVLAGGDTERRTQTRSVRRPSRELIDDSGLADSSTFPSYSPSAAGSPGQGRPLLLSRSRSLNATNGGGKGPGGGGDGLEPLPAPPPEDSLDVELRKVLSMSGQQGGRSGSQAGGQRQAGEGAAEPQFQIPRSPLLSGAARPGSISGQRGITGVSGGGTGAAGVAASN</sequence>
<feature type="compositionally biased region" description="Pro residues" evidence="2">
    <location>
        <begin position="128"/>
        <end position="143"/>
    </location>
</feature>
<feature type="compositionally biased region" description="Basic and acidic residues" evidence="2">
    <location>
        <begin position="45"/>
        <end position="59"/>
    </location>
</feature>
<gene>
    <name evidence="3" type="ORF">Agub_g5020</name>
</gene>
<feature type="coiled-coil region" evidence="1">
    <location>
        <begin position="234"/>
        <end position="273"/>
    </location>
</feature>
<protein>
    <submittedName>
        <fullName evidence="3">Uncharacterized protein</fullName>
    </submittedName>
</protein>
<evidence type="ECO:0000256" key="1">
    <source>
        <dbReference type="SAM" id="Coils"/>
    </source>
</evidence>
<feature type="region of interest" description="Disordered" evidence="2">
    <location>
        <begin position="464"/>
        <end position="492"/>
    </location>
</feature>
<feature type="compositionally biased region" description="Pro residues" evidence="2">
    <location>
        <begin position="556"/>
        <end position="595"/>
    </location>
</feature>
<feature type="compositionally biased region" description="Gly residues" evidence="2">
    <location>
        <begin position="957"/>
        <end position="969"/>
    </location>
</feature>
<feature type="coiled-coil region" evidence="1">
    <location>
        <begin position="636"/>
        <end position="684"/>
    </location>
</feature>
<feature type="compositionally biased region" description="Low complexity" evidence="2">
    <location>
        <begin position="596"/>
        <end position="607"/>
    </location>
</feature>
<feature type="compositionally biased region" description="Gly residues" evidence="2">
    <location>
        <begin position="1268"/>
        <end position="1277"/>
    </location>
</feature>
<feature type="compositionally biased region" description="Basic and acidic residues" evidence="2">
    <location>
        <begin position="483"/>
        <end position="492"/>
    </location>
</feature>
<feature type="region of interest" description="Disordered" evidence="2">
    <location>
        <begin position="42"/>
        <end position="232"/>
    </location>
</feature>
<feature type="region of interest" description="Disordered" evidence="2">
    <location>
        <begin position="938"/>
        <end position="981"/>
    </location>
</feature>
<feature type="compositionally biased region" description="Low complexity" evidence="2">
    <location>
        <begin position="1423"/>
        <end position="1434"/>
    </location>
</feature>
<feature type="compositionally biased region" description="Pro residues" evidence="2">
    <location>
        <begin position="213"/>
        <end position="226"/>
    </location>
</feature>
<keyword evidence="4" id="KW-1185">Reference proteome</keyword>
<accession>A0AAD3DQ72</accession>
<dbReference type="GO" id="GO:0032467">
    <property type="term" value="P:positive regulation of cytokinesis"/>
    <property type="evidence" value="ECO:0007669"/>
    <property type="project" value="InterPro"/>
</dbReference>
<feature type="compositionally biased region" description="Low complexity" evidence="2">
    <location>
        <begin position="467"/>
        <end position="482"/>
    </location>
</feature>
<feature type="region of interest" description="Disordered" evidence="2">
    <location>
        <begin position="1"/>
        <end position="28"/>
    </location>
</feature>
<proteinExistence type="predicted"/>
<dbReference type="PANTHER" id="PTHR21616">
    <property type="entry name" value="CENTROSOME SPINDLE POLE ASSOCIATED PROTEIN"/>
    <property type="match status" value="1"/>
</dbReference>
<feature type="compositionally biased region" description="Basic and acidic residues" evidence="2">
    <location>
        <begin position="1"/>
        <end position="11"/>
    </location>
</feature>
<dbReference type="PANTHER" id="PTHR21616:SF2">
    <property type="entry name" value="CENTROSOME AND SPINDLE POLE-ASSOCIATED PROTEIN 1"/>
    <property type="match status" value="1"/>
</dbReference>
<feature type="compositionally biased region" description="Low complexity" evidence="2">
    <location>
        <begin position="118"/>
        <end position="127"/>
    </location>
</feature>
<comment type="caution">
    <text evidence="3">The sequence shown here is derived from an EMBL/GenBank/DDBJ whole genome shotgun (WGS) entry which is preliminary data.</text>
</comment>
<keyword evidence="1" id="KW-0175">Coiled coil</keyword>
<dbReference type="GO" id="GO:0005874">
    <property type="term" value="C:microtubule"/>
    <property type="evidence" value="ECO:0007669"/>
    <property type="project" value="InterPro"/>
</dbReference>
<feature type="region of interest" description="Disordered" evidence="2">
    <location>
        <begin position="510"/>
        <end position="607"/>
    </location>
</feature>
<feature type="compositionally biased region" description="Gly residues" evidence="2">
    <location>
        <begin position="1375"/>
        <end position="1387"/>
    </location>
</feature>
<evidence type="ECO:0000256" key="2">
    <source>
        <dbReference type="SAM" id="MobiDB-lite"/>
    </source>
</evidence>
<evidence type="ECO:0000313" key="3">
    <source>
        <dbReference type="EMBL" id="GFR43891.1"/>
    </source>
</evidence>
<feature type="compositionally biased region" description="Low complexity" evidence="2">
    <location>
        <begin position="1278"/>
        <end position="1293"/>
    </location>
</feature>
<feature type="region of interest" description="Disordered" evidence="2">
    <location>
        <begin position="1105"/>
        <end position="1477"/>
    </location>
</feature>
<evidence type="ECO:0000313" key="4">
    <source>
        <dbReference type="Proteomes" id="UP001054857"/>
    </source>
</evidence>
<feature type="compositionally biased region" description="Low complexity" evidence="2">
    <location>
        <begin position="1347"/>
        <end position="1371"/>
    </location>
</feature>
<dbReference type="Proteomes" id="UP001054857">
    <property type="component" value="Unassembled WGS sequence"/>
</dbReference>
<feature type="compositionally biased region" description="Gly residues" evidence="2">
    <location>
        <begin position="1157"/>
        <end position="1173"/>
    </location>
</feature>
<feature type="compositionally biased region" description="Low complexity" evidence="2">
    <location>
        <begin position="1124"/>
        <end position="1136"/>
    </location>
</feature>
<feature type="compositionally biased region" description="Gly residues" evidence="2">
    <location>
        <begin position="516"/>
        <end position="554"/>
    </location>
</feature>
<feature type="compositionally biased region" description="Gly residues" evidence="2">
    <location>
        <begin position="1413"/>
        <end position="1422"/>
    </location>
</feature>
<name>A0AAD3DQ72_9CHLO</name>
<dbReference type="GO" id="GO:0000922">
    <property type="term" value="C:spindle pole"/>
    <property type="evidence" value="ECO:0007669"/>
    <property type="project" value="InterPro"/>
</dbReference>
<organism evidence="3 4">
    <name type="scientific">Astrephomene gubernaculifera</name>
    <dbReference type="NCBI Taxonomy" id="47775"/>
    <lineage>
        <taxon>Eukaryota</taxon>
        <taxon>Viridiplantae</taxon>
        <taxon>Chlorophyta</taxon>
        <taxon>core chlorophytes</taxon>
        <taxon>Chlorophyceae</taxon>
        <taxon>CS clade</taxon>
        <taxon>Chlamydomonadales</taxon>
        <taxon>Astrephomenaceae</taxon>
        <taxon>Astrephomene</taxon>
    </lineage>
</organism>
<reference evidence="3 4" key="1">
    <citation type="journal article" date="2021" name="Sci. Rep.">
        <title>Genome sequencing of the multicellular alga Astrephomene provides insights into convergent evolution of germ-soma differentiation.</title>
        <authorList>
            <person name="Yamashita S."/>
            <person name="Yamamoto K."/>
            <person name="Matsuzaki R."/>
            <person name="Suzuki S."/>
            <person name="Yamaguchi H."/>
            <person name="Hirooka S."/>
            <person name="Minakuchi Y."/>
            <person name="Miyagishima S."/>
            <person name="Kawachi M."/>
            <person name="Toyoda A."/>
            <person name="Nozaki H."/>
        </authorList>
    </citation>
    <scope>NUCLEOTIDE SEQUENCE [LARGE SCALE GENOMIC DNA]</scope>
    <source>
        <strain evidence="3 4">NIES-4017</strain>
    </source>
</reference>
<dbReference type="EMBL" id="BMAR01000006">
    <property type="protein sequence ID" value="GFR43891.1"/>
    <property type="molecule type" value="Genomic_DNA"/>
</dbReference>